<dbReference type="Gene3D" id="3.40.50.300">
    <property type="entry name" value="P-loop containing nucleotide triphosphate hydrolases"/>
    <property type="match status" value="2"/>
</dbReference>
<name>A0A8C4ZNK1_GADMO</name>
<dbReference type="InterPro" id="IPR012532">
    <property type="entry name" value="BDHCT"/>
</dbReference>
<proteinExistence type="inferred from homology"/>
<keyword evidence="12" id="KW-0238">DNA-binding</keyword>
<gene>
    <name evidence="24" type="primary">blm</name>
</gene>
<evidence type="ECO:0000256" key="7">
    <source>
        <dbReference type="ARBA" id="ARBA00022763"/>
    </source>
</evidence>
<evidence type="ECO:0000256" key="3">
    <source>
        <dbReference type="ARBA" id="ARBA00005446"/>
    </source>
</evidence>
<dbReference type="SUPFAM" id="SSF47819">
    <property type="entry name" value="HRDC-like"/>
    <property type="match status" value="1"/>
</dbReference>
<dbReference type="GO" id="GO:0016818">
    <property type="term" value="F:hydrolase activity, acting on acid anhydrides, in phosphorus-containing anhydrides"/>
    <property type="evidence" value="ECO:0007669"/>
    <property type="project" value="InterPro"/>
</dbReference>
<dbReference type="FunFam" id="3.40.50.300:FF:000537">
    <property type="entry name" value="Bloom syndrome RecQ-like helicase"/>
    <property type="match status" value="1"/>
</dbReference>
<feature type="region of interest" description="Disordered" evidence="20">
    <location>
        <begin position="389"/>
        <end position="443"/>
    </location>
</feature>
<evidence type="ECO:0000256" key="19">
    <source>
        <dbReference type="ARBA" id="ARBA00073450"/>
    </source>
</evidence>
<dbReference type="InterPro" id="IPR036388">
    <property type="entry name" value="WH-like_DNA-bd_sf"/>
</dbReference>
<dbReference type="FunFam" id="3.40.50.300:FF:000340">
    <property type="entry name" value="Bloom syndrome, RecQ helicase"/>
    <property type="match status" value="1"/>
</dbReference>
<dbReference type="GO" id="GO:0009378">
    <property type="term" value="F:four-way junction helicase activity"/>
    <property type="evidence" value="ECO:0007669"/>
    <property type="project" value="TreeGrafter"/>
</dbReference>
<organism evidence="24 25">
    <name type="scientific">Gadus morhua</name>
    <name type="common">Atlantic cod</name>
    <dbReference type="NCBI Taxonomy" id="8049"/>
    <lineage>
        <taxon>Eukaryota</taxon>
        <taxon>Metazoa</taxon>
        <taxon>Chordata</taxon>
        <taxon>Craniata</taxon>
        <taxon>Vertebrata</taxon>
        <taxon>Euteleostomi</taxon>
        <taxon>Actinopterygii</taxon>
        <taxon>Neopterygii</taxon>
        <taxon>Teleostei</taxon>
        <taxon>Neoteleostei</taxon>
        <taxon>Acanthomorphata</taxon>
        <taxon>Zeiogadaria</taxon>
        <taxon>Gadariae</taxon>
        <taxon>Gadiformes</taxon>
        <taxon>Gadoidei</taxon>
        <taxon>Gadidae</taxon>
        <taxon>Gadus</taxon>
    </lineage>
</organism>
<dbReference type="InterPro" id="IPR010997">
    <property type="entry name" value="HRDC-like_sf"/>
</dbReference>
<evidence type="ECO:0000256" key="16">
    <source>
        <dbReference type="ARBA" id="ARBA00034617"/>
    </source>
</evidence>
<evidence type="ECO:0000256" key="8">
    <source>
        <dbReference type="ARBA" id="ARBA00022801"/>
    </source>
</evidence>
<evidence type="ECO:0000256" key="6">
    <source>
        <dbReference type="ARBA" id="ARBA00022741"/>
    </source>
</evidence>
<dbReference type="Ensembl" id="ENSGMOT00000018339.2">
    <property type="protein sequence ID" value="ENSGMOP00000017900.2"/>
    <property type="gene ID" value="ENSGMOG00000016431.2"/>
</dbReference>
<dbReference type="Pfam" id="PF16202">
    <property type="entry name" value="BLM_N"/>
    <property type="match status" value="1"/>
</dbReference>
<feature type="compositionally biased region" description="Basic and acidic residues" evidence="20">
    <location>
        <begin position="194"/>
        <end position="209"/>
    </location>
</feature>
<protein>
    <recommendedName>
        <fullName evidence="19">RecQ-like DNA helicase BLM</fullName>
        <ecNumber evidence="17">5.6.2.4</ecNumber>
    </recommendedName>
    <alternativeName>
        <fullName evidence="18">DNA 3'-5' helicase BLM</fullName>
    </alternativeName>
</protein>
<evidence type="ECO:0000256" key="11">
    <source>
        <dbReference type="ARBA" id="ARBA00022840"/>
    </source>
</evidence>
<evidence type="ECO:0000256" key="13">
    <source>
        <dbReference type="ARBA" id="ARBA00023204"/>
    </source>
</evidence>
<evidence type="ECO:0000256" key="18">
    <source>
        <dbReference type="ARBA" id="ARBA00044542"/>
    </source>
</evidence>
<evidence type="ECO:0000256" key="12">
    <source>
        <dbReference type="ARBA" id="ARBA00023125"/>
    </source>
</evidence>
<dbReference type="CDD" id="cd18016">
    <property type="entry name" value="DEXHc_RecQ2_BLM"/>
    <property type="match status" value="1"/>
</dbReference>
<keyword evidence="14" id="KW-0413">Isomerase</keyword>
<evidence type="ECO:0000259" key="21">
    <source>
        <dbReference type="PROSITE" id="PS50967"/>
    </source>
</evidence>
<dbReference type="PROSITE" id="PS51192">
    <property type="entry name" value="HELICASE_ATP_BIND_1"/>
    <property type="match status" value="1"/>
</dbReference>
<comment type="cofactor">
    <cofactor evidence="1">
        <name>Zn(2+)</name>
        <dbReference type="ChEBI" id="CHEBI:29105"/>
    </cofactor>
</comment>
<dbReference type="Gene3D" id="1.10.10.10">
    <property type="entry name" value="Winged helix-like DNA-binding domain superfamily/Winged helix DNA-binding domain"/>
    <property type="match status" value="1"/>
</dbReference>
<dbReference type="EC" id="5.6.2.4" evidence="17"/>
<evidence type="ECO:0000259" key="22">
    <source>
        <dbReference type="PROSITE" id="PS51192"/>
    </source>
</evidence>
<dbReference type="SUPFAM" id="SSF46785">
    <property type="entry name" value="Winged helix' DNA-binding domain"/>
    <property type="match status" value="1"/>
</dbReference>
<dbReference type="PROSITE" id="PS51194">
    <property type="entry name" value="HELICASE_CTER"/>
    <property type="match status" value="1"/>
</dbReference>
<dbReference type="Pfam" id="PF09382">
    <property type="entry name" value="RQC"/>
    <property type="match status" value="1"/>
</dbReference>
<keyword evidence="25" id="KW-1185">Reference proteome</keyword>
<evidence type="ECO:0000256" key="4">
    <source>
        <dbReference type="ARBA" id="ARBA00022705"/>
    </source>
</evidence>
<feature type="domain" description="Helicase ATP-binding" evidence="22">
    <location>
        <begin position="587"/>
        <end position="762"/>
    </location>
</feature>
<dbReference type="InterPro" id="IPR036390">
    <property type="entry name" value="WH_DNA-bd_sf"/>
</dbReference>
<keyword evidence="4" id="KW-0235">DNA replication</keyword>
<dbReference type="GO" id="GO:0005694">
    <property type="term" value="C:chromosome"/>
    <property type="evidence" value="ECO:0007669"/>
    <property type="project" value="TreeGrafter"/>
</dbReference>
<dbReference type="InterPro" id="IPR014001">
    <property type="entry name" value="Helicase_ATP-bd"/>
</dbReference>
<evidence type="ECO:0000256" key="2">
    <source>
        <dbReference type="ARBA" id="ARBA00004123"/>
    </source>
</evidence>
<dbReference type="InterPro" id="IPR032284">
    <property type="entry name" value="RecQ_Zn-bd"/>
</dbReference>
<comment type="similarity">
    <text evidence="3">Belongs to the helicase family. RecQ subfamily.</text>
</comment>
<sequence length="1316" mass="146068">MASLPQNNLQEQLARHCNTAQSKLSLAKPKAGSFSFKKKSISGTTKVDVPFKLLQSNVLTKRSVNITSPTIPNKPEISNPNINSFFAVNTKTKVDSPNITARKLPSTVTQVIPDTPQDKPSSGNRSNQVDLAASFVFPEDDWDDFNDFETPVKVKSSLETSGRTEKKCSNKNDELKKTSHNDAECSIITAAIGDRTKTSPKHNELRETNSPDLWGPEDSPVKMPQRRPKTGRTLVLSDDEEDAAGVTPVQEVTGNYYPISCCTVQSFQKNSEPDNDFIPPSPVPEEKKSSTILPTVSKSQPTETRGTLLPKEEELFSIMQTICKLVDCIPEHELIGLSCGTELLLHRALRYVKRIIAIGNNAPFSRQQPDSTVMVEPSVKKQTYACVTPSTTPIPQRPIPFKRSSIVSNDSQGNRRTFGSQSISDSLIDSPSNQSPYVPKNKNAQLDSSDLFFSPKSPAADVKRCSSITMGTTPRAAYTDPKDGFVDDFDIDDFDEMEIPDYFGEPQSSSMGSSTAVAKPVYSSTQRLPATPVSAPKPTIISPEPTYRNPAHDRLRGFGFPHSQEMMKVFHKRFGLHQFRFNQLEAINATVLREDAFILMPTGGGKSLCYQLPACVSPGVSVVISPLKSLIVDQIQKLTTLDIPATSLSGSKSEGEASSIYQQMSKKDPIIKLLYVTPEKVSASNRLISALQNLFERNLLARFVIDEAHCVSQWGHDFRPDYKKLHELRQKFPGVPIMALTATATPRVQKDILNQLQMSKPQVFTMSFNRTNLKYVVLPKKPRNVADDCITWIKKHYPRDSGIVYCLSRSDCDSMAESLQTAGLQALSYHAGINDGDREYVQTKWINQDGCQVICATIAFGMGIDKPDVRYVIHASLPKSVEGYYQESGRAGRDGEVSHCILFYSYSDVVRLKRLIMREGNKHAKTTHFNNLHSMVNFCENLMECRRVQLLAYFGEIKFNASFCKDHPKVICDNCARPNQYKVRNVSEDAQKILRFVQDTCEKVGARFGRTGQQTRLTLNMLVDIFLGSKTAKVQTGMFGIGAAYSKHNADRLFKKLVLDNALVEDLYITNHGQAVAYISAGPKAVNIMSGHAQVEFYETESASSIMKNKASVTTNMSERDAMSQKCLQELTDLCKKLGKVFGIHYFNIFSTVTLKKIAKTMSSEAEVLLQIDGVTEDKLEKYGAEVIELLQKYSKWQAPVDAPEETAEAAGGWIDMSRDRQGDENAHQSSYFGNQVSRGQKRKKSPFHMLAKKKKGRANKDSSGCVPSWPSKGQSAGRGRGSPADAGSGRRPGFMAIPTPQTNRRPFLKPNYSNS</sequence>
<reference evidence="24" key="2">
    <citation type="submission" date="2025-09" db="UniProtKB">
        <authorList>
            <consortium name="Ensembl"/>
        </authorList>
    </citation>
    <scope>IDENTIFICATION</scope>
</reference>
<dbReference type="Pfam" id="PF00570">
    <property type="entry name" value="HRDC"/>
    <property type="match status" value="1"/>
</dbReference>
<dbReference type="PROSITE" id="PS00690">
    <property type="entry name" value="DEAH_ATP_HELICASE"/>
    <property type="match status" value="1"/>
</dbReference>
<dbReference type="InterPro" id="IPR001650">
    <property type="entry name" value="Helicase_C-like"/>
</dbReference>
<dbReference type="Pfam" id="PF08072">
    <property type="entry name" value="BDHCT"/>
    <property type="match status" value="1"/>
</dbReference>
<dbReference type="GO" id="GO:0005524">
    <property type="term" value="F:ATP binding"/>
    <property type="evidence" value="ECO:0007669"/>
    <property type="project" value="UniProtKB-KW"/>
</dbReference>
<dbReference type="GO" id="GO:0000724">
    <property type="term" value="P:double-strand break repair via homologous recombination"/>
    <property type="evidence" value="ECO:0007669"/>
    <property type="project" value="TreeGrafter"/>
</dbReference>
<feature type="domain" description="Helicase C-terminal" evidence="23">
    <location>
        <begin position="785"/>
        <end position="933"/>
    </location>
</feature>
<keyword evidence="10" id="KW-0862">Zinc</keyword>
<keyword evidence="13" id="KW-0234">DNA repair</keyword>
<feature type="compositionally biased region" description="Polar residues" evidence="20">
    <location>
        <begin position="405"/>
        <end position="443"/>
    </location>
</feature>
<dbReference type="Pfam" id="PF00271">
    <property type="entry name" value="Helicase_C"/>
    <property type="match status" value="1"/>
</dbReference>
<keyword evidence="6" id="KW-0547">Nucleotide-binding</keyword>
<dbReference type="SMART" id="SM00956">
    <property type="entry name" value="RQC"/>
    <property type="match status" value="1"/>
</dbReference>
<comment type="subcellular location">
    <subcellularLocation>
        <location evidence="2">Nucleus</location>
    </subcellularLocation>
</comment>
<keyword evidence="15" id="KW-0539">Nucleus</keyword>
<dbReference type="InterPro" id="IPR018982">
    <property type="entry name" value="RQC_domain"/>
</dbReference>
<dbReference type="Gene3D" id="1.10.150.80">
    <property type="entry name" value="HRDC domain"/>
    <property type="match status" value="1"/>
</dbReference>
<feature type="region of interest" description="Disordered" evidence="20">
    <location>
        <begin position="194"/>
        <end position="228"/>
    </location>
</feature>
<dbReference type="GO" id="GO:0005737">
    <property type="term" value="C:cytoplasm"/>
    <property type="evidence" value="ECO:0007669"/>
    <property type="project" value="TreeGrafter"/>
</dbReference>
<dbReference type="GO" id="GO:0046872">
    <property type="term" value="F:metal ion binding"/>
    <property type="evidence" value="ECO:0007669"/>
    <property type="project" value="UniProtKB-KW"/>
</dbReference>
<dbReference type="FunFam" id="1.10.150.80:FF:000003">
    <property type="entry name" value="Bloom syndrome RecQ-like helicase"/>
    <property type="match status" value="1"/>
</dbReference>
<dbReference type="SUPFAM" id="SSF52540">
    <property type="entry name" value="P-loop containing nucleoside triphosphate hydrolases"/>
    <property type="match status" value="2"/>
</dbReference>
<evidence type="ECO:0000256" key="1">
    <source>
        <dbReference type="ARBA" id="ARBA00001947"/>
    </source>
</evidence>
<dbReference type="InterPro" id="IPR004589">
    <property type="entry name" value="DNA_helicase_ATP-dep_RecQ"/>
</dbReference>
<feature type="region of interest" description="Disordered" evidence="20">
    <location>
        <begin position="154"/>
        <end position="178"/>
    </location>
</feature>
<dbReference type="InterPro" id="IPR011545">
    <property type="entry name" value="DEAD/DEAH_box_helicase_dom"/>
</dbReference>
<evidence type="ECO:0000256" key="5">
    <source>
        <dbReference type="ARBA" id="ARBA00022723"/>
    </source>
</evidence>
<dbReference type="InterPro" id="IPR002464">
    <property type="entry name" value="DNA/RNA_helicase_DEAH_CS"/>
</dbReference>
<dbReference type="NCBIfam" id="TIGR00614">
    <property type="entry name" value="recQ_fam"/>
    <property type="match status" value="1"/>
</dbReference>
<feature type="domain" description="HRDC" evidence="21">
    <location>
        <begin position="1121"/>
        <end position="1201"/>
    </location>
</feature>
<feature type="region of interest" description="Disordered" evidence="20">
    <location>
        <begin position="528"/>
        <end position="548"/>
    </location>
</feature>
<evidence type="ECO:0000256" key="17">
    <source>
        <dbReference type="ARBA" id="ARBA00034808"/>
    </source>
</evidence>
<dbReference type="PROSITE" id="PS50967">
    <property type="entry name" value="HRDC"/>
    <property type="match status" value="1"/>
</dbReference>
<feature type="compositionally biased region" description="Polar residues" evidence="20">
    <location>
        <begin position="1228"/>
        <end position="1239"/>
    </location>
</feature>
<evidence type="ECO:0000313" key="25">
    <source>
        <dbReference type="Proteomes" id="UP000694546"/>
    </source>
</evidence>
<dbReference type="GO" id="GO:0003677">
    <property type="term" value="F:DNA binding"/>
    <property type="evidence" value="ECO:0007669"/>
    <property type="project" value="UniProtKB-KW"/>
</dbReference>
<keyword evidence="8" id="KW-0378">Hydrolase</keyword>
<feature type="compositionally biased region" description="Basic residues" evidence="20">
    <location>
        <begin position="1240"/>
        <end position="1258"/>
    </location>
</feature>
<dbReference type="PANTHER" id="PTHR13710">
    <property type="entry name" value="DNA HELICASE RECQ FAMILY MEMBER"/>
    <property type="match status" value="1"/>
</dbReference>
<evidence type="ECO:0000256" key="20">
    <source>
        <dbReference type="SAM" id="MobiDB-lite"/>
    </source>
</evidence>
<feature type="compositionally biased region" description="Basic and acidic residues" evidence="20">
    <location>
        <begin position="1218"/>
        <end position="1227"/>
    </location>
</feature>
<comment type="catalytic activity">
    <reaction evidence="16">
        <text>Couples ATP hydrolysis with the unwinding of duplex DNA by translocating in the 3'-5' direction.</text>
        <dbReference type="EC" id="5.6.2.4"/>
    </reaction>
</comment>
<dbReference type="Pfam" id="PF00270">
    <property type="entry name" value="DEAD"/>
    <property type="match status" value="1"/>
</dbReference>
<dbReference type="SMART" id="SM00341">
    <property type="entry name" value="HRDC"/>
    <property type="match status" value="1"/>
</dbReference>
<reference evidence="24" key="1">
    <citation type="submission" date="2025-08" db="UniProtKB">
        <authorList>
            <consortium name="Ensembl"/>
        </authorList>
    </citation>
    <scope>IDENTIFICATION</scope>
</reference>
<dbReference type="GO" id="GO:0043138">
    <property type="term" value="F:3'-5' DNA helicase activity"/>
    <property type="evidence" value="ECO:0007669"/>
    <property type="project" value="UniProtKB-EC"/>
</dbReference>
<dbReference type="CDD" id="cd18794">
    <property type="entry name" value="SF2_C_RecQ"/>
    <property type="match status" value="1"/>
</dbReference>
<keyword evidence="11" id="KW-0067">ATP-binding</keyword>
<dbReference type="PANTHER" id="PTHR13710:SF153">
    <property type="entry name" value="RECQ-LIKE DNA HELICASE BLM"/>
    <property type="match status" value="1"/>
</dbReference>
<dbReference type="GO" id="GO:0006260">
    <property type="term" value="P:DNA replication"/>
    <property type="evidence" value="ECO:0007669"/>
    <property type="project" value="UniProtKB-KW"/>
</dbReference>
<dbReference type="SMART" id="SM00487">
    <property type="entry name" value="DEXDc"/>
    <property type="match status" value="1"/>
</dbReference>
<evidence type="ECO:0000259" key="23">
    <source>
        <dbReference type="PROSITE" id="PS51194"/>
    </source>
</evidence>
<dbReference type="InterPro" id="IPR032437">
    <property type="entry name" value="BLM_N"/>
</dbReference>
<dbReference type="InterPro" id="IPR044876">
    <property type="entry name" value="HRDC_dom_sf"/>
</dbReference>
<keyword evidence="7" id="KW-0227">DNA damage</keyword>
<evidence type="ECO:0000256" key="10">
    <source>
        <dbReference type="ARBA" id="ARBA00022833"/>
    </source>
</evidence>
<dbReference type="GO" id="GO:0005634">
    <property type="term" value="C:nucleus"/>
    <property type="evidence" value="ECO:0007669"/>
    <property type="project" value="UniProtKB-SubCell"/>
</dbReference>
<dbReference type="InterPro" id="IPR002121">
    <property type="entry name" value="HRDC_dom"/>
</dbReference>
<dbReference type="GO" id="GO:0000723">
    <property type="term" value="P:telomere maintenance"/>
    <property type="evidence" value="ECO:0007669"/>
    <property type="project" value="TreeGrafter"/>
</dbReference>
<dbReference type="SMART" id="SM00490">
    <property type="entry name" value="HELICc"/>
    <property type="match status" value="1"/>
</dbReference>
<evidence type="ECO:0000256" key="14">
    <source>
        <dbReference type="ARBA" id="ARBA00023235"/>
    </source>
</evidence>
<feature type="compositionally biased region" description="Polar residues" evidence="20">
    <location>
        <begin position="291"/>
        <end position="304"/>
    </location>
</feature>
<evidence type="ECO:0000313" key="24">
    <source>
        <dbReference type="Ensembl" id="ENSGMOP00000017900.2"/>
    </source>
</evidence>
<feature type="region of interest" description="Disordered" evidence="20">
    <location>
        <begin position="1218"/>
        <end position="1316"/>
    </location>
</feature>
<dbReference type="GeneTree" id="ENSGT00940000156800"/>
<evidence type="ECO:0000256" key="9">
    <source>
        <dbReference type="ARBA" id="ARBA00022806"/>
    </source>
</evidence>
<keyword evidence="9" id="KW-0347">Helicase</keyword>
<dbReference type="Proteomes" id="UP000694546">
    <property type="component" value="Chromosome 9"/>
</dbReference>
<feature type="compositionally biased region" description="Basic and acidic residues" evidence="20">
    <location>
        <begin position="162"/>
        <end position="178"/>
    </location>
</feature>
<dbReference type="InterPro" id="IPR027417">
    <property type="entry name" value="P-loop_NTPase"/>
</dbReference>
<feature type="region of interest" description="Disordered" evidence="20">
    <location>
        <begin position="281"/>
        <end position="304"/>
    </location>
</feature>
<keyword evidence="5" id="KW-0479">Metal-binding</keyword>
<accession>A0A8C4ZNK1</accession>
<dbReference type="Pfam" id="PF16124">
    <property type="entry name" value="RecQ_Zn_bind"/>
    <property type="match status" value="1"/>
</dbReference>
<evidence type="ECO:0000256" key="15">
    <source>
        <dbReference type="ARBA" id="ARBA00023242"/>
    </source>
</evidence>